<comment type="catalytic activity">
    <reaction evidence="1">
        <text>ATP + protein L-histidine = ADP + protein N-phospho-L-histidine.</text>
        <dbReference type="EC" id="2.7.13.3"/>
    </reaction>
</comment>
<gene>
    <name evidence="5" type="ORF">E3J48_03380</name>
</gene>
<dbReference type="Proteomes" id="UP000319130">
    <property type="component" value="Unassembled WGS sequence"/>
</dbReference>
<dbReference type="Pfam" id="PF02518">
    <property type="entry name" value="HATPase_c"/>
    <property type="match status" value="1"/>
</dbReference>
<dbReference type="AlphaFoldDB" id="A0A523W7F9"/>
<dbReference type="PRINTS" id="PR00344">
    <property type="entry name" value="BCTRLSENSOR"/>
</dbReference>
<dbReference type="Gene3D" id="3.30.565.10">
    <property type="entry name" value="Histidine kinase-like ATPase, C-terminal domain"/>
    <property type="match status" value="1"/>
</dbReference>
<reference evidence="5 6" key="1">
    <citation type="submission" date="2019-03" db="EMBL/GenBank/DDBJ databases">
        <title>Metabolic potential of uncultured bacteria and archaea associated with petroleum seepage in deep-sea sediments.</title>
        <authorList>
            <person name="Dong X."/>
            <person name="Hubert C."/>
        </authorList>
    </citation>
    <scope>NUCLEOTIDE SEQUENCE [LARGE SCALE GENOMIC DNA]</scope>
    <source>
        <strain evidence="5">E29_bin52</strain>
    </source>
</reference>
<dbReference type="EC" id="2.7.13.3" evidence="2"/>
<dbReference type="InterPro" id="IPR036890">
    <property type="entry name" value="HATPase_C_sf"/>
</dbReference>
<dbReference type="PANTHER" id="PTHR43547">
    <property type="entry name" value="TWO-COMPONENT HISTIDINE KINASE"/>
    <property type="match status" value="1"/>
</dbReference>
<evidence type="ECO:0000256" key="2">
    <source>
        <dbReference type="ARBA" id="ARBA00012438"/>
    </source>
</evidence>
<organism evidence="5 6">
    <name type="scientific">Aerophobetes bacterium</name>
    <dbReference type="NCBI Taxonomy" id="2030807"/>
    <lineage>
        <taxon>Bacteria</taxon>
        <taxon>Candidatus Aerophobota</taxon>
    </lineage>
</organism>
<evidence type="ECO:0000313" key="6">
    <source>
        <dbReference type="Proteomes" id="UP000319130"/>
    </source>
</evidence>
<evidence type="ECO:0000256" key="1">
    <source>
        <dbReference type="ARBA" id="ARBA00000085"/>
    </source>
</evidence>
<dbReference type="InterPro" id="IPR004358">
    <property type="entry name" value="Sig_transdc_His_kin-like_C"/>
</dbReference>
<evidence type="ECO:0000313" key="5">
    <source>
        <dbReference type="EMBL" id="TET62963.1"/>
    </source>
</evidence>
<dbReference type="SUPFAM" id="SSF55874">
    <property type="entry name" value="ATPase domain of HSP90 chaperone/DNA topoisomerase II/histidine kinase"/>
    <property type="match status" value="1"/>
</dbReference>
<comment type="caution">
    <text evidence="5">The sequence shown here is derived from an EMBL/GenBank/DDBJ whole genome shotgun (WGS) entry which is preliminary data.</text>
</comment>
<accession>A0A523W7F9</accession>
<feature type="domain" description="Histidine kinase/HSP90-like ATPase" evidence="4">
    <location>
        <begin position="5"/>
        <end position="51"/>
    </location>
</feature>
<dbReference type="PANTHER" id="PTHR43547:SF2">
    <property type="entry name" value="HYBRID SIGNAL TRANSDUCTION HISTIDINE KINASE C"/>
    <property type="match status" value="1"/>
</dbReference>
<sequence length="52" mass="5302">YRGLSSSERGAGLGLSIAKRIIEAHGGKIWAVSPSPGSGAGSDFIFTLPKNS</sequence>
<evidence type="ECO:0000256" key="3">
    <source>
        <dbReference type="ARBA" id="ARBA00022553"/>
    </source>
</evidence>
<name>A0A523W7F9_UNCAE</name>
<protein>
    <recommendedName>
        <fullName evidence="2">histidine kinase</fullName>
        <ecNumber evidence="2">2.7.13.3</ecNumber>
    </recommendedName>
</protein>
<dbReference type="GO" id="GO:0000155">
    <property type="term" value="F:phosphorelay sensor kinase activity"/>
    <property type="evidence" value="ECO:0007669"/>
    <property type="project" value="TreeGrafter"/>
</dbReference>
<proteinExistence type="predicted"/>
<keyword evidence="3" id="KW-0597">Phosphoprotein</keyword>
<dbReference type="EMBL" id="SOIZ01000143">
    <property type="protein sequence ID" value="TET62963.1"/>
    <property type="molecule type" value="Genomic_DNA"/>
</dbReference>
<evidence type="ECO:0000259" key="4">
    <source>
        <dbReference type="Pfam" id="PF02518"/>
    </source>
</evidence>
<dbReference type="InterPro" id="IPR003594">
    <property type="entry name" value="HATPase_dom"/>
</dbReference>
<feature type="non-terminal residue" evidence="5">
    <location>
        <position position="1"/>
    </location>
</feature>